<feature type="compositionally biased region" description="Low complexity" evidence="1">
    <location>
        <begin position="81"/>
        <end position="92"/>
    </location>
</feature>
<proteinExistence type="predicted"/>
<feature type="compositionally biased region" description="Low complexity" evidence="1">
    <location>
        <begin position="118"/>
        <end position="143"/>
    </location>
</feature>
<protein>
    <submittedName>
        <fullName evidence="2">Uncharacterized protein</fullName>
    </submittedName>
</protein>
<comment type="caution">
    <text evidence="2">The sequence shown here is derived from an EMBL/GenBank/DDBJ whole genome shotgun (WGS) entry which is preliminary data.</text>
</comment>
<name>A0ABD3JXQ2_EUCGL</name>
<keyword evidence="3" id="KW-1185">Reference proteome</keyword>
<sequence>MMNRSLNPRDHPETFQIKQDGKFFSRLLSREGSVANTSSRLPYYGGAARSVPFTWESQPGTPKHAFSDASLRPLTPPPSVSTPVLTGSSSSSQGRHRKRNLSMSAAFSRFTSKRSHRASPSSSVSSGSTSSSSWSSYNSSPSTSRFRIHRHFFSCSGSSMLYDNEDIGDEKEDGYGSPDLTLSFGERRTYSDKFRGCYSMGNVKKRFLSILGQRQGTY</sequence>
<accession>A0ABD3JXQ2</accession>
<feature type="compositionally biased region" description="Basic and acidic residues" evidence="1">
    <location>
        <begin position="7"/>
        <end position="20"/>
    </location>
</feature>
<feature type="region of interest" description="Disordered" evidence="1">
    <location>
        <begin position="55"/>
        <end position="143"/>
    </location>
</feature>
<gene>
    <name evidence="2" type="ORF">ACJRO7_029163</name>
</gene>
<dbReference type="AlphaFoldDB" id="A0ABD3JXQ2"/>
<evidence type="ECO:0000313" key="2">
    <source>
        <dbReference type="EMBL" id="KAL3732445.1"/>
    </source>
</evidence>
<reference evidence="2 3" key="1">
    <citation type="submission" date="2024-11" db="EMBL/GenBank/DDBJ databases">
        <title>Chromosome-level genome assembly of Eucalyptus globulus Labill. provides insights into its genome evolution.</title>
        <authorList>
            <person name="Li X."/>
        </authorList>
    </citation>
    <scope>NUCLEOTIDE SEQUENCE [LARGE SCALE GENOMIC DNA]</scope>
    <source>
        <strain evidence="2">CL2024</strain>
        <tissue evidence="2">Fresh tender leaves</tissue>
    </source>
</reference>
<evidence type="ECO:0000313" key="3">
    <source>
        <dbReference type="Proteomes" id="UP001634007"/>
    </source>
</evidence>
<dbReference type="PANTHER" id="PTHR33257">
    <property type="entry name" value="OS05G0165500 PROTEIN"/>
    <property type="match status" value="1"/>
</dbReference>
<dbReference type="PANTHER" id="PTHR33257:SF4">
    <property type="entry name" value="EXPRESSED PROTEIN"/>
    <property type="match status" value="1"/>
</dbReference>
<feature type="region of interest" description="Disordered" evidence="1">
    <location>
        <begin position="1"/>
        <end position="20"/>
    </location>
</feature>
<dbReference type="Proteomes" id="UP001634007">
    <property type="component" value="Unassembled WGS sequence"/>
</dbReference>
<evidence type="ECO:0000256" key="1">
    <source>
        <dbReference type="SAM" id="MobiDB-lite"/>
    </source>
</evidence>
<dbReference type="EMBL" id="JBJKBG010000007">
    <property type="protein sequence ID" value="KAL3732445.1"/>
    <property type="molecule type" value="Genomic_DNA"/>
</dbReference>
<organism evidence="2 3">
    <name type="scientific">Eucalyptus globulus</name>
    <name type="common">Tasmanian blue gum</name>
    <dbReference type="NCBI Taxonomy" id="34317"/>
    <lineage>
        <taxon>Eukaryota</taxon>
        <taxon>Viridiplantae</taxon>
        <taxon>Streptophyta</taxon>
        <taxon>Embryophyta</taxon>
        <taxon>Tracheophyta</taxon>
        <taxon>Spermatophyta</taxon>
        <taxon>Magnoliopsida</taxon>
        <taxon>eudicotyledons</taxon>
        <taxon>Gunneridae</taxon>
        <taxon>Pentapetalae</taxon>
        <taxon>rosids</taxon>
        <taxon>malvids</taxon>
        <taxon>Myrtales</taxon>
        <taxon>Myrtaceae</taxon>
        <taxon>Myrtoideae</taxon>
        <taxon>Eucalypteae</taxon>
        <taxon>Eucalyptus</taxon>
    </lineage>
</organism>